<feature type="domain" description="F-box" evidence="2">
    <location>
        <begin position="10"/>
        <end position="46"/>
    </location>
</feature>
<dbReference type="PANTHER" id="PTHR31639:SF256">
    <property type="entry name" value="OS07G0242900 PROTEIN"/>
    <property type="match status" value="1"/>
</dbReference>
<proteinExistence type="predicted"/>
<dbReference type="InterPro" id="IPR001810">
    <property type="entry name" value="F-box_dom"/>
</dbReference>
<dbReference type="Gene3D" id="3.80.10.10">
    <property type="entry name" value="Ribonuclease Inhibitor"/>
    <property type="match status" value="1"/>
</dbReference>
<organism evidence="3 4">
    <name type="scientific">Actinomortierella ambigua</name>
    <dbReference type="NCBI Taxonomy" id="1343610"/>
    <lineage>
        <taxon>Eukaryota</taxon>
        <taxon>Fungi</taxon>
        <taxon>Fungi incertae sedis</taxon>
        <taxon>Mucoromycota</taxon>
        <taxon>Mortierellomycotina</taxon>
        <taxon>Mortierellomycetes</taxon>
        <taxon>Mortierellales</taxon>
        <taxon>Mortierellaceae</taxon>
        <taxon>Actinomortierella</taxon>
    </lineage>
</organism>
<name>A0A9P6QKP5_9FUNG</name>
<evidence type="ECO:0000259" key="2">
    <source>
        <dbReference type="Pfam" id="PF12937"/>
    </source>
</evidence>
<dbReference type="AlphaFoldDB" id="A0A9P6QKP5"/>
<reference evidence="3" key="1">
    <citation type="journal article" date="2020" name="Fungal Divers.">
        <title>Resolving the Mortierellaceae phylogeny through synthesis of multi-gene phylogenetics and phylogenomics.</title>
        <authorList>
            <person name="Vandepol N."/>
            <person name="Liber J."/>
            <person name="Desiro A."/>
            <person name="Na H."/>
            <person name="Kennedy M."/>
            <person name="Barry K."/>
            <person name="Grigoriev I.V."/>
            <person name="Miller A.N."/>
            <person name="O'Donnell K."/>
            <person name="Stajich J.E."/>
            <person name="Bonito G."/>
        </authorList>
    </citation>
    <scope>NUCLEOTIDE SEQUENCE</scope>
    <source>
        <strain evidence="3">BC1065</strain>
    </source>
</reference>
<dbReference type="Pfam" id="PF12937">
    <property type="entry name" value="F-box-like"/>
    <property type="match status" value="1"/>
</dbReference>
<gene>
    <name evidence="3" type="ORF">DFQ27_006700</name>
</gene>
<accession>A0A9P6QKP5</accession>
<keyword evidence="4" id="KW-1185">Reference proteome</keyword>
<dbReference type="Gene3D" id="1.20.1280.50">
    <property type="match status" value="1"/>
</dbReference>
<evidence type="ECO:0000256" key="1">
    <source>
        <dbReference type="SAM" id="MobiDB-lite"/>
    </source>
</evidence>
<dbReference type="OrthoDB" id="427001at2759"/>
<protein>
    <recommendedName>
        <fullName evidence="2">F-box domain-containing protein</fullName>
    </recommendedName>
</protein>
<dbReference type="InterPro" id="IPR032675">
    <property type="entry name" value="LRR_dom_sf"/>
</dbReference>
<dbReference type="Proteomes" id="UP000807716">
    <property type="component" value="Unassembled WGS sequence"/>
</dbReference>
<feature type="compositionally biased region" description="Low complexity" evidence="1">
    <location>
        <begin position="218"/>
        <end position="234"/>
    </location>
</feature>
<evidence type="ECO:0000313" key="4">
    <source>
        <dbReference type="Proteomes" id="UP000807716"/>
    </source>
</evidence>
<dbReference type="SUPFAM" id="SSF81383">
    <property type="entry name" value="F-box domain"/>
    <property type="match status" value="1"/>
</dbReference>
<dbReference type="SUPFAM" id="SSF52047">
    <property type="entry name" value="RNI-like"/>
    <property type="match status" value="1"/>
</dbReference>
<sequence>MPDTHPMDLPEIRLLIAEQLDFKSLQACALVCKAWHDSFQPSVWRAFRGEGYSRSNESADRRREWLEALRRNAVWIQHFVWHHTFSAHPQTVSSILIDQCRSLVSMYVVVNGDTAWESSTKLICLNSKTIRQLSLVLVLFALSGDERRRIEAWGAGATLLPRLVADLPSLRRLSLHWPSTVRFCLRILTACPALEELALQSDIEPSNEDEDGERQHQSSDITDPITSPSSPFSPFPAIFPRLKRLELRSDCNDIAFGEQVLARCPALEFLQLGGMPLPVCTSLCNVLRRGDCGEQLREIQLTMPFPHPRLVQMGGGEEGRVVSLQILQATQGMKRLRRVLLVAVAKEDVEVLAKHHAESLESLDVKFLARPCVPGSLWPPLRGLVQSFPHLKTLVVDMSAMAPDLRTILSTPWVCRQLEVLYLEVSLQLVCKDPALMSYAVTKKTTAKTTMGEAWEVKEEREAESGAESGADSKVEIEEEWVQAERVLMTRLSELTRLKRLRLKVVYSPDDHTAATRITSTCWPLLMHLQRLQELQLGRHFYISDTTDLCIMKVCWPRLSLMSCLGVEHHQHRQWMNEHWPSLDLKQPWW</sequence>
<evidence type="ECO:0000313" key="3">
    <source>
        <dbReference type="EMBL" id="KAG0268470.1"/>
    </source>
</evidence>
<feature type="region of interest" description="Disordered" evidence="1">
    <location>
        <begin position="204"/>
        <end position="234"/>
    </location>
</feature>
<dbReference type="EMBL" id="JAAAJB010000050">
    <property type="protein sequence ID" value="KAG0268470.1"/>
    <property type="molecule type" value="Genomic_DNA"/>
</dbReference>
<dbReference type="InterPro" id="IPR036047">
    <property type="entry name" value="F-box-like_dom_sf"/>
</dbReference>
<dbReference type="PANTHER" id="PTHR31639">
    <property type="entry name" value="F-BOX PROTEIN-LIKE"/>
    <property type="match status" value="1"/>
</dbReference>
<comment type="caution">
    <text evidence="3">The sequence shown here is derived from an EMBL/GenBank/DDBJ whole genome shotgun (WGS) entry which is preliminary data.</text>
</comment>